<dbReference type="RefSeq" id="XP_008715179.1">
    <property type="nucleotide sequence ID" value="XM_008716957.1"/>
</dbReference>
<feature type="compositionally biased region" description="Low complexity" evidence="1">
    <location>
        <begin position="704"/>
        <end position="722"/>
    </location>
</feature>
<dbReference type="VEuPathDB" id="FungiDB:HMPREF1541_02602"/>
<feature type="compositionally biased region" description="Polar residues" evidence="1">
    <location>
        <begin position="724"/>
        <end position="739"/>
    </location>
</feature>
<dbReference type="InParanoid" id="W2S5Z4"/>
<keyword evidence="3" id="KW-1185">Reference proteome</keyword>
<evidence type="ECO:0000313" key="2">
    <source>
        <dbReference type="EMBL" id="ETN43443.1"/>
    </source>
</evidence>
<evidence type="ECO:0000256" key="1">
    <source>
        <dbReference type="SAM" id="MobiDB-lite"/>
    </source>
</evidence>
<sequence>MSPAGILIGKVWTDHTTGHQFITYRGAESATLQASLPLIVTFVASKVWNIVRLVLWHIYWHKGSSGLPSLGKRRAIYSKACYDQRSILIRNSDGGWTLLKDLVTHYWRWSTFFKEHRTPYTVSIPWIALPVCLIHFAGWTVAGILASTIWAPLRGSYDQALLTGDCGDIAFLNTTSPDEQFTYRAVNNNYTIRADEYARQCYIDHIDPTSSCSYFTQRRIDVQNASAACPFAGDHTCLVDSIPYRLSATLVDSSDMLGINAPVQDRVFLTKQTTCSPVSSRGRAEVVNYNETTDQQIWPADTRLYRFYYGRIGEASSNDSYVSNWTYEFSSWKPEHNMQYDIASIPYFGAAPFNVWTPNVTFWDASRQDADVTLIFVNGDHIVYRHPTKDPIFATGQQYISTAGDVNLTLWTPEYYTTVLGCIDQYQICNSKYDAKACTPLVSSYRLAREIFNLGLSKMQLQTAKRIVKASAALSTHYNVDGRGPAALQASLSVASTTQTKQLPPDQWRIETEHWFATGLAKLQQLIVDYAAAPQNPEVRQALKPPANSAAAAQCSSQRISLPAGATNFNLLGIEVLGILSFILWIAGTVIEWLVDRTLFWWGDEQRRLEWIATGPLGLSRLGYRAAGYGDDQSWKGETTGMPLWLPSHPDMPDLVFQSGALRLRPSHELTVLNNPTPPSSPPAPTPETRPATPSLPQARLPVSPQASSINSNAAALPSAASRPITSTPIRGSTTTSSVLPPPARPARPAAHQPQTPANNSAATVSPAQRPSVQAASPSP</sequence>
<dbReference type="AlphaFoldDB" id="W2S5Z4"/>
<gene>
    <name evidence="2" type="ORF">HMPREF1541_02602</name>
</gene>
<dbReference type="EMBL" id="KB822718">
    <property type="protein sequence ID" value="ETN43443.1"/>
    <property type="molecule type" value="Genomic_DNA"/>
</dbReference>
<evidence type="ECO:0000313" key="3">
    <source>
        <dbReference type="Proteomes" id="UP000030752"/>
    </source>
</evidence>
<feature type="compositionally biased region" description="Pro residues" evidence="1">
    <location>
        <begin position="676"/>
        <end position="688"/>
    </location>
</feature>
<feature type="compositionally biased region" description="Low complexity" evidence="1">
    <location>
        <begin position="747"/>
        <end position="758"/>
    </location>
</feature>
<dbReference type="GeneID" id="19969941"/>
<dbReference type="eggNOG" id="ENOG502SHTF">
    <property type="taxonomic scope" value="Eukaryota"/>
</dbReference>
<organism evidence="2 3">
    <name type="scientific">Cyphellophora europaea (strain CBS 101466)</name>
    <name type="common">Phialophora europaea</name>
    <dbReference type="NCBI Taxonomy" id="1220924"/>
    <lineage>
        <taxon>Eukaryota</taxon>
        <taxon>Fungi</taxon>
        <taxon>Dikarya</taxon>
        <taxon>Ascomycota</taxon>
        <taxon>Pezizomycotina</taxon>
        <taxon>Eurotiomycetes</taxon>
        <taxon>Chaetothyriomycetidae</taxon>
        <taxon>Chaetothyriales</taxon>
        <taxon>Cyphellophoraceae</taxon>
        <taxon>Cyphellophora</taxon>
    </lineage>
</organism>
<proteinExistence type="predicted"/>
<dbReference type="Proteomes" id="UP000030752">
    <property type="component" value="Unassembled WGS sequence"/>
</dbReference>
<dbReference type="HOGENOM" id="CLU_014247_0_0_1"/>
<feature type="compositionally biased region" description="Polar residues" evidence="1">
    <location>
        <begin position="759"/>
        <end position="780"/>
    </location>
</feature>
<protein>
    <submittedName>
        <fullName evidence="2">Uncharacterized protein</fullName>
    </submittedName>
</protein>
<reference evidence="2 3" key="1">
    <citation type="submission" date="2013-03" db="EMBL/GenBank/DDBJ databases">
        <title>The Genome Sequence of Phialophora europaea CBS 101466.</title>
        <authorList>
            <consortium name="The Broad Institute Genomics Platform"/>
            <person name="Cuomo C."/>
            <person name="de Hoog S."/>
            <person name="Gorbushina A."/>
            <person name="Walker B."/>
            <person name="Young S.K."/>
            <person name="Zeng Q."/>
            <person name="Gargeya S."/>
            <person name="Fitzgerald M."/>
            <person name="Haas B."/>
            <person name="Abouelleil A."/>
            <person name="Allen A.W."/>
            <person name="Alvarado L."/>
            <person name="Arachchi H.M."/>
            <person name="Berlin A.M."/>
            <person name="Chapman S.B."/>
            <person name="Gainer-Dewar J."/>
            <person name="Goldberg J."/>
            <person name="Griggs A."/>
            <person name="Gujja S."/>
            <person name="Hansen M."/>
            <person name="Howarth C."/>
            <person name="Imamovic A."/>
            <person name="Ireland A."/>
            <person name="Larimer J."/>
            <person name="McCowan C."/>
            <person name="Murphy C."/>
            <person name="Pearson M."/>
            <person name="Poon T.W."/>
            <person name="Priest M."/>
            <person name="Roberts A."/>
            <person name="Saif S."/>
            <person name="Shea T."/>
            <person name="Sisk P."/>
            <person name="Sykes S."/>
            <person name="Wortman J."/>
            <person name="Nusbaum C."/>
            <person name="Birren B."/>
        </authorList>
    </citation>
    <scope>NUCLEOTIDE SEQUENCE [LARGE SCALE GENOMIC DNA]</scope>
    <source>
        <strain evidence="2 3">CBS 101466</strain>
    </source>
</reference>
<accession>W2S5Z4</accession>
<dbReference type="OrthoDB" id="3540210at2759"/>
<feature type="region of interest" description="Disordered" evidence="1">
    <location>
        <begin position="670"/>
        <end position="780"/>
    </location>
</feature>
<name>W2S5Z4_CYPE1</name>